<proteinExistence type="predicted"/>
<accession>A0AAD1U2Q4</accession>
<name>A0AAD1U2Q4_EUPCR</name>
<evidence type="ECO:0000313" key="2">
    <source>
        <dbReference type="EMBL" id="CAI2360305.1"/>
    </source>
</evidence>
<feature type="region of interest" description="Disordered" evidence="1">
    <location>
        <begin position="186"/>
        <end position="205"/>
    </location>
</feature>
<dbReference type="AlphaFoldDB" id="A0AAD1U2Q4"/>
<reference evidence="2" key="1">
    <citation type="submission" date="2023-07" db="EMBL/GenBank/DDBJ databases">
        <authorList>
            <consortium name="AG Swart"/>
            <person name="Singh M."/>
            <person name="Singh A."/>
            <person name="Seah K."/>
            <person name="Emmerich C."/>
        </authorList>
    </citation>
    <scope>NUCLEOTIDE SEQUENCE</scope>
    <source>
        <strain evidence="2">DP1</strain>
    </source>
</reference>
<feature type="compositionally biased region" description="Basic and acidic residues" evidence="1">
    <location>
        <begin position="350"/>
        <end position="368"/>
    </location>
</feature>
<dbReference type="EMBL" id="CAMPGE010001513">
    <property type="protein sequence ID" value="CAI2360305.1"/>
    <property type="molecule type" value="Genomic_DNA"/>
</dbReference>
<keyword evidence="3" id="KW-1185">Reference proteome</keyword>
<organism evidence="2 3">
    <name type="scientific">Euplotes crassus</name>
    <dbReference type="NCBI Taxonomy" id="5936"/>
    <lineage>
        <taxon>Eukaryota</taxon>
        <taxon>Sar</taxon>
        <taxon>Alveolata</taxon>
        <taxon>Ciliophora</taxon>
        <taxon>Intramacronucleata</taxon>
        <taxon>Spirotrichea</taxon>
        <taxon>Hypotrichia</taxon>
        <taxon>Euplotida</taxon>
        <taxon>Euplotidae</taxon>
        <taxon>Moneuplotes</taxon>
    </lineage>
</organism>
<gene>
    <name evidence="2" type="ORF">ECRASSUSDP1_LOCUS1605</name>
</gene>
<feature type="compositionally biased region" description="Pro residues" evidence="1">
    <location>
        <begin position="375"/>
        <end position="390"/>
    </location>
</feature>
<feature type="compositionally biased region" description="Polar residues" evidence="1">
    <location>
        <begin position="287"/>
        <end position="309"/>
    </location>
</feature>
<sequence>MKNYDIQDYTAIAAMDYRDLIDDGHKGKKVFPGQNNKRSDVIIEDLNPDGPQPGYTGSRKRASDSTDFINKQKIEIDRISQAPIAGKIYRGDPDEKNWARYDDNEDPIKNQKALQGKTRSLVNEDILGAKPKHYGGVSSSKIADEYAGMSYGLQERLKNHEAPFGSGGNLDTTSYGAKWLNKTEKGIHNRSPFDNSKASRRKMDALDQERARLDSRNANLAGNDMGGILQQPNEFNSDSIHPTGPSLPEPHPSTQNHPTGLNSYQPPAHNTYNDQTQVENPRKSHSRSGSNSYPQHFTPDAIQTDSQPKGMSYIEQKKEELRLWKLQQEKERPYQPHHVAPQPEPNISADQEKEERKRHMEKELEEQMAKMNMNPPQPQNLPQESYPPQPTYEAPKEAYEGTEVANKARNSISYKAPSKEAPAYKPSSQDRMSRPRRSQPPSYQPPVPHRQMDMAAGDSTRKKNDDNSFSLSGGYGTRDLNRSALSPSVPNHFETSAMLYGNYGKENLSKALKNDKAHGLQAINKDKGFNVITGEFVG</sequence>
<feature type="region of interest" description="Disordered" evidence="1">
    <location>
        <begin position="28"/>
        <end position="64"/>
    </location>
</feature>
<feature type="region of interest" description="Disordered" evidence="1">
    <location>
        <begin position="215"/>
        <end position="488"/>
    </location>
</feature>
<feature type="compositionally biased region" description="Basic and acidic residues" evidence="1">
    <location>
        <begin position="315"/>
        <end position="334"/>
    </location>
</feature>
<protein>
    <submittedName>
        <fullName evidence="2">Uncharacterized protein</fullName>
    </submittedName>
</protein>
<comment type="caution">
    <text evidence="2">The sequence shown here is derived from an EMBL/GenBank/DDBJ whole genome shotgun (WGS) entry which is preliminary data.</text>
</comment>
<evidence type="ECO:0000313" key="3">
    <source>
        <dbReference type="Proteomes" id="UP001295684"/>
    </source>
</evidence>
<feature type="compositionally biased region" description="Polar residues" evidence="1">
    <location>
        <begin position="230"/>
        <end position="240"/>
    </location>
</feature>
<evidence type="ECO:0000256" key="1">
    <source>
        <dbReference type="SAM" id="MobiDB-lite"/>
    </source>
</evidence>
<dbReference type="Proteomes" id="UP001295684">
    <property type="component" value="Unassembled WGS sequence"/>
</dbReference>
<feature type="compositionally biased region" description="Polar residues" evidence="1">
    <location>
        <begin position="252"/>
        <end position="279"/>
    </location>
</feature>